<dbReference type="InterPro" id="IPR014729">
    <property type="entry name" value="Rossmann-like_a/b/a_fold"/>
</dbReference>
<dbReference type="SUPFAM" id="SSF52402">
    <property type="entry name" value="Adenine nucleotide alpha hydrolases-like"/>
    <property type="match status" value="1"/>
</dbReference>
<dbReference type="AlphaFoldDB" id="A0A382HXS4"/>
<reference evidence="1" key="1">
    <citation type="submission" date="2018-05" db="EMBL/GenBank/DDBJ databases">
        <authorList>
            <person name="Lanie J.A."/>
            <person name="Ng W.-L."/>
            <person name="Kazmierczak K.M."/>
            <person name="Andrzejewski T.M."/>
            <person name="Davidsen T.M."/>
            <person name="Wayne K.J."/>
            <person name="Tettelin H."/>
            <person name="Glass J.I."/>
            <person name="Rusch D."/>
            <person name="Podicherti R."/>
            <person name="Tsui H.-C.T."/>
            <person name="Winkler M.E."/>
        </authorList>
    </citation>
    <scope>NUCLEOTIDE SEQUENCE</scope>
</reference>
<accession>A0A382HXS4</accession>
<dbReference type="Gene3D" id="3.40.50.620">
    <property type="entry name" value="HUPs"/>
    <property type="match status" value="1"/>
</dbReference>
<evidence type="ECO:0000313" key="1">
    <source>
        <dbReference type="EMBL" id="SVB91882.1"/>
    </source>
</evidence>
<gene>
    <name evidence="1" type="ORF">METZ01_LOCUS244736</name>
</gene>
<protein>
    <submittedName>
        <fullName evidence="1">Uncharacterized protein</fullName>
    </submittedName>
</protein>
<proteinExistence type="predicted"/>
<dbReference type="EMBL" id="UINC01063833">
    <property type="protein sequence ID" value="SVB91882.1"/>
    <property type="molecule type" value="Genomic_DNA"/>
</dbReference>
<name>A0A382HXS4_9ZZZZ</name>
<organism evidence="1">
    <name type="scientific">marine metagenome</name>
    <dbReference type="NCBI Taxonomy" id="408172"/>
    <lineage>
        <taxon>unclassified sequences</taxon>
        <taxon>metagenomes</taxon>
        <taxon>ecological metagenomes</taxon>
    </lineage>
</organism>
<sequence>MIVELQQGTIEFTIPKHFNNIGFKVSGGADSAIVGWMLCKTIVEECNSDPIVYPISMNQPGKAYQVKFGKGVVAFLKEHWPTVTFGEHFTGTGSEPITEINPHIGDEGKANPNYNDDQAKITQKLFDDLKIRCLFNGVTANPSEFVGQDELHMKVSMPPERNKTDKPLPIQYYGDPTTFPDDWGTPGNVFSPLINIDKKGVAELYDHFGLMDTLFPLTRSCEDWTDDFSAHCGKCWFCLERLWGFGKL</sequence>